<evidence type="ECO:0000256" key="7">
    <source>
        <dbReference type="ARBA" id="ARBA00048924"/>
    </source>
</evidence>
<dbReference type="SUPFAM" id="SSF55729">
    <property type="entry name" value="Acyl-CoA N-acyltransferases (Nat)"/>
    <property type="match status" value="1"/>
</dbReference>
<accession>A0A6I6D192</accession>
<sequence length="157" mass="17634">MTIHFREPRLEDGGRIHQLIQRAGTLDLNSAYLYFLLADHFRSTCAIAENGDDLVGFVTAYRLPDNPDTLFVWQIGVDASARGQGVASRLLGALQERDWFSDIKRIELTIAPDNPASQALFTRWAEKLGCSIRNEPYLSSELLGDGHQPEDLYVIDL</sequence>
<dbReference type="AlphaFoldDB" id="A0A6I6D192"/>
<dbReference type="Proteomes" id="UP000427716">
    <property type="component" value="Chromosome"/>
</dbReference>
<evidence type="ECO:0000256" key="1">
    <source>
        <dbReference type="ARBA" id="ARBA00004978"/>
    </source>
</evidence>
<evidence type="ECO:0000256" key="4">
    <source>
        <dbReference type="ARBA" id="ARBA00017935"/>
    </source>
</evidence>
<dbReference type="NCBIfam" id="TIGR02406">
    <property type="entry name" value="ectoine_EctA"/>
    <property type="match status" value="1"/>
</dbReference>
<reference evidence="10 11" key="1">
    <citation type="submission" date="2019-11" db="EMBL/GenBank/DDBJ databases">
        <authorList>
            <person name="Zhang J."/>
            <person name="Sun C."/>
        </authorList>
    </citation>
    <scope>NUCLEOTIDE SEQUENCE [LARGE SCALE GENOMIC DNA]</scope>
    <source>
        <strain evidence="11">sp2</strain>
    </source>
</reference>
<keyword evidence="5 8" id="KW-0808">Transferase</keyword>
<proteinExistence type="inferred from homology"/>
<evidence type="ECO:0000313" key="11">
    <source>
        <dbReference type="Proteomes" id="UP000427716"/>
    </source>
</evidence>
<evidence type="ECO:0000256" key="5">
    <source>
        <dbReference type="ARBA" id="ARBA00022679"/>
    </source>
</evidence>
<dbReference type="RefSeq" id="WP_136866608.1">
    <property type="nucleotide sequence ID" value="NZ_CP046415.1"/>
</dbReference>
<name>A0A6I6D192_9GAMM</name>
<dbReference type="KEGG" id="ghl:GM160_03510"/>
<comment type="similarity">
    <text evidence="2 8">Belongs to the acetyltransferase family. EctA subfamily.</text>
</comment>
<dbReference type="InterPro" id="IPR012772">
    <property type="entry name" value="Ectoine_EctA"/>
</dbReference>
<evidence type="ECO:0000259" key="9">
    <source>
        <dbReference type="PROSITE" id="PS51186"/>
    </source>
</evidence>
<dbReference type="PROSITE" id="PS51186">
    <property type="entry name" value="GNAT"/>
    <property type="match status" value="1"/>
</dbReference>
<feature type="domain" description="N-acetyltransferase" evidence="9">
    <location>
        <begin position="3"/>
        <end position="155"/>
    </location>
</feature>
<keyword evidence="6 8" id="KW-0012">Acyltransferase</keyword>
<comment type="function">
    <text evidence="8">Catalyzes the acetylation of L-2,4-diaminobutyrate (DABA) to gamma-N-acetyl-alpha,gamma-diaminobutyric acid (ADABA) with acetyl coenzyme A.</text>
</comment>
<keyword evidence="11" id="KW-1185">Reference proteome</keyword>
<dbReference type="Pfam" id="PF00583">
    <property type="entry name" value="Acetyltransf_1"/>
    <property type="match status" value="1"/>
</dbReference>
<dbReference type="GO" id="GO:0019491">
    <property type="term" value="P:ectoine biosynthetic process"/>
    <property type="evidence" value="ECO:0007669"/>
    <property type="project" value="UniProtKB-UniPathway"/>
</dbReference>
<dbReference type="EMBL" id="CP046415">
    <property type="protein sequence ID" value="QGT78035.1"/>
    <property type="molecule type" value="Genomic_DNA"/>
</dbReference>
<dbReference type="InterPro" id="IPR016181">
    <property type="entry name" value="Acyl_CoA_acyltransferase"/>
</dbReference>
<evidence type="ECO:0000256" key="3">
    <source>
        <dbReference type="ARBA" id="ARBA00012355"/>
    </source>
</evidence>
<evidence type="ECO:0000256" key="8">
    <source>
        <dbReference type="RuleBase" id="RU365045"/>
    </source>
</evidence>
<comment type="pathway">
    <text evidence="1 8">Amine and polyamine biosynthesis; ectoine biosynthesis; L-ectoine from L-aspartate 4-semialdehyde: step 2/3.</text>
</comment>
<dbReference type="Gene3D" id="3.40.630.30">
    <property type="match status" value="1"/>
</dbReference>
<dbReference type="GO" id="GO:0033816">
    <property type="term" value="F:diaminobutyrate acetyltransferase activity"/>
    <property type="evidence" value="ECO:0007669"/>
    <property type="project" value="UniProtKB-EC"/>
</dbReference>
<evidence type="ECO:0000256" key="2">
    <source>
        <dbReference type="ARBA" id="ARBA00010712"/>
    </source>
</evidence>
<evidence type="ECO:0000313" key="10">
    <source>
        <dbReference type="EMBL" id="QGT78035.1"/>
    </source>
</evidence>
<comment type="catalytic activity">
    <reaction evidence="7 8">
        <text>L-2,4-diaminobutanoate + acetyl-CoA = (2S)-4-acetamido-2-aminobutanoate + CoA + H(+)</text>
        <dbReference type="Rhea" id="RHEA:16901"/>
        <dbReference type="ChEBI" id="CHEBI:15378"/>
        <dbReference type="ChEBI" id="CHEBI:57287"/>
        <dbReference type="ChEBI" id="CHEBI:57288"/>
        <dbReference type="ChEBI" id="CHEBI:58761"/>
        <dbReference type="ChEBI" id="CHEBI:58929"/>
        <dbReference type="EC" id="2.3.1.178"/>
    </reaction>
</comment>
<evidence type="ECO:0000256" key="6">
    <source>
        <dbReference type="ARBA" id="ARBA00023315"/>
    </source>
</evidence>
<dbReference type="UniPathway" id="UPA00067">
    <property type="reaction ID" value="UER00122"/>
</dbReference>
<gene>
    <name evidence="8 10" type="primary">ectA</name>
    <name evidence="10" type="ORF">GM160_03510</name>
</gene>
<dbReference type="EC" id="2.3.1.178" evidence="3 8"/>
<dbReference type="InterPro" id="IPR000182">
    <property type="entry name" value="GNAT_dom"/>
</dbReference>
<organism evidence="10 11">
    <name type="scientific">Guyparkeria halophila</name>
    <dbReference type="NCBI Taxonomy" id="47960"/>
    <lineage>
        <taxon>Bacteria</taxon>
        <taxon>Pseudomonadati</taxon>
        <taxon>Pseudomonadota</taxon>
        <taxon>Gammaproteobacteria</taxon>
        <taxon>Chromatiales</taxon>
        <taxon>Thioalkalibacteraceae</taxon>
        <taxon>Guyparkeria</taxon>
    </lineage>
</organism>
<protein>
    <recommendedName>
        <fullName evidence="4 8">L-2,4-diaminobutyric acid acetyltransferase</fullName>
        <shortName evidence="8">DABA acetyltransferase</shortName>
        <ecNumber evidence="3 8">2.3.1.178</ecNumber>
    </recommendedName>
</protein>
<dbReference type="CDD" id="cd04301">
    <property type="entry name" value="NAT_SF"/>
    <property type="match status" value="1"/>
</dbReference>